<dbReference type="Pfam" id="PF00646">
    <property type="entry name" value="F-box"/>
    <property type="match status" value="1"/>
</dbReference>
<dbReference type="InterPro" id="IPR050942">
    <property type="entry name" value="F-box_BR-signaling"/>
</dbReference>
<dbReference type="Gene3D" id="1.20.1280.50">
    <property type="match status" value="1"/>
</dbReference>
<dbReference type="PANTHER" id="PTHR44259">
    <property type="entry name" value="OS07G0183000 PROTEIN-RELATED"/>
    <property type="match status" value="1"/>
</dbReference>
<accession>V4K612</accession>
<dbReference type="PANTHER" id="PTHR44259:SF104">
    <property type="entry name" value="F-BOX ONLY PROTEIN (DUF295)-RELATED"/>
    <property type="match status" value="1"/>
</dbReference>
<feature type="domain" description="KIB1-4 beta-propeller" evidence="2">
    <location>
        <begin position="147"/>
        <end position="469"/>
    </location>
</feature>
<feature type="domain" description="F-box" evidence="1">
    <location>
        <begin position="76"/>
        <end position="112"/>
    </location>
</feature>
<dbReference type="AlphaFoldDB" id="V4K612"/>
<evidence type="ECO:0000313" key="3">
    <source>
        <dbReference type="EMBL" id="ESQ32980.1"/>
    </source>
</evidence>
<dbReference type="InterPro" id="IPR036047">
    <property type="entry name" value="F-box-like_dom_sf"/>
</dbReference>
<evidence type="ECO:0000313" key="4">
    <source>
        <dbReference type="Proteomes" id="UP000030689"/>
    </source>
</evidence>
<sequence>MDARVCSRMDFPRRKMKLFRTRYNRFRRNTDVVKVSADMKKLSTREDLIRESQNAFDLMRKIQKKESISTIIRDDWSKLNPDVLRKILETLNPIDLARAKTVCSDWYFVSKTCFRPPGTSLQIIHQGEDSSSRQDKMINARTKPVGFCYKSYCMASSGTWLLMVDFRLHFHLLNLITRESIDLPSMDSPIRGGQVRFEPGGQGSYDDKCGYFVESSGNKSVDILPSLSFTQIQSRISTSRKKHYYVKPSGDKFHHVSKDIVEWKNSAVVWINETTGDYVVAWIFRQHYLFSYKKGDASWSNLTLIKGTDSGFLDVAYRYDKLFVFTTDQQVRIFDFSGDFPDEVIANNPYWDRPFGFVEQPWEYVWKRKICIQKSGEVLVILSLKEVKYEEKLLFYVFKLNLESGKWERVDSIGDDDEMLILGHGVTVRAPVGDGIFKSDSICFVEDDVWPDQDDEDDHHGASKCGVFNIATRKIEWHKKMCFI</sequence>
<dbReference type="Proteomes" id="UP000030689">
    <property type="component" value="Unassembled WGS sequence"/>
</dbReference>
<dbReference type="STRING" id="72664.V4K612"/>
<evidence type="ECO:0008006" key="5">
    <source>
        <dbReference type="Google" id="ProtNLM"/>
    </source>
</evidence>
<dbReference type="InterPro" id="IPR001810">
    <property type="entry name" value="F-box_dom"/>
</dbReference>
<dbReference type="Gramene" id="ESQ32980">
    <property type="protein sequence ID" value="ESQ32980"/>
    <property type="gene ID" value="EUTSA_v10005703mg"/>
</dbReference>
<proteinExistence type="predicted"/>
<protein>
    <recommendedName>
        <fullName evidence="5">F-box domain-containing protein</fullName>
    </recommendedName>
</protein>
<reference evidence="3 4" key="1">
    <citation type="journal article" date="2013" name="Front. Plant Sci.">
        <title>The Reference Genome of the Halophytic Plant Eutrema salsugineum.</title>
        <authorList>
            <person name="Yang R."/>
            <person name="Jarvis D.E."/>
            <person name="Chen H."/>
            <person name="Beilstein M.A."/>
            <person name="Grimwood J."/>
            <person name="Jenkins J."/>
            <person name="Shu S."/>
            <person name="Prochnik S."/>
            <person name="Xin M."/>
            <person name="Ma C."/>
            <person name="Schmutz J."/>
            <person name="Wing R.A."/>
            <person name="Mitchell-Olds T."/>
            <person name="Schumaker K.S."/>
            <person name="Wang X."/>
        </authorList>
    </citation>
    <scope>NUCLEOTIDE SEQUENCE [LARGE SCALE GENOMIC DNA]</scope>
</reference>
<dbReference type="SUPFAM" id="SSF81383">
    <property type="entry name" value="F-box domain"/>
    <property type="match status" value="1"/>
</dbReference>
<dbReference type="EMBL" id="KI517748">
    <property type="protein sequence ID" value="ESQ32980.1"/>
    <property type="molecule type" value="Genomic_DNA"/>
</dbReference>
<evidence type="ECO:0000259" key="1">
    <source>
        <dbReference type="Pfam" id="PF00646"/>
    </source>
</evidence>
<dbReference type="Pfam" id="PF03478">
    <property type="entry name" value="Beta-prop_KIB1-4"/>
    <property type="match status" value="1"/>
</dbReference>
<organism evidence="3 4">
    <name type="scientific">Eutrema salsugineum</name>
    <name type="common">Saltwater cress</name>
    <name type="synonym">Sisymbrium salsugineum</name>
    <dbReference type="NCBI Taxonomy" id="72664"/>
    <lineage>
        <taxon>Eukaryota</taxon>
        <taxon>Viridiplantae</taxon>
        <taxon>Streptophyta</taxon>
        <taxon>Embryophyta</taxon>
        <taxon>Tracheophyta</taxon>
        <taxon>Spermatophyta</taxon>
        <taxon>Magnoliopsida</taxon>
        <taxon>eudicotyledons</taxon>
        <taxon>Gunneridae</taxon>
        <taxon>Pentapetalae</taxon>
        <taxon>rosids</taxon>
        <taxon>malvids</taxon>
        <taxon>Brassicales</taxon>
        <taxon>Brassicaceae</taxon>
        <taxon>Eutremeae</taxon>
        <taxon>Eutrema</taxon>
    </lineage>
</organism>
<dbReference type="InterPro" id="IPR005174">
    <property type="entry name" value="KIB1-4_b-propeller"/>
</dbReference>
<dbReference type="OMA" id="HHIRIFD"/>
<evidence type="ECO:0000259" key="2">
    <source>
        <dbReference type="Pfam" id="PF03478"/>
    </source>
</evidence>
<keyword evidence="4" id="KW-1185">Reference proteome</keyword>
<dbReference type="KEGG" id="eus:EUTSA_v10005703mg"/>
<dbReference type="CDD" id="cd09917">
    <property type="entry name" value="F-box_SF"/>
    <property type="match status" value="1"/>
</dbReference>
<gene>
    <name evidence="3" type="ORF">EUTSA_v10005703mg</name>
</gene>
<name>V4K612_EUTSA</name>